<proteinExistence type="predicted"/>
<keyword evidence="1" id="KW-0812">Transmembrane</keyword>
<protein>
    <submittedName>
        <fullName evidence="2">Uncharacterized protein</fullName>
    </submittedName>
</protein>
<keyword evidence="1" id="KW-0472">Membrane</keyword>
<reference evidence="2 3" key="1">
    <citation type="journal article" date="2016" name="Nat. Commun.">
        <title>Thousands of microbial genomes shed light on interconnected biogeochemical processes in an aquifer system.</title>
        <authorList>
            <person name="Anantharaman K."/>
            <person name="Brown C.T."/>
            <person name="Hug L.A."/>
            <person name="Sharon I."/>
            <person name="Castelle C.J."/>
            <person name="Probst A.J."/>
            <person name="Thomas B.C."/>
            <person name="Singh A."/>
            <person name="Wilkins M.J."/>
            <person name="Karaoz U."/>
            <person name="Brodie E.L."/>
            <person name="Williams K.H."/>
            <person name="Hubbard S.S."/>
            <person name="Banfield J.F."/>
        </authorList>
    </citation>
    <scope>NUCLEOTIDE SEQUENCE [LARGE SCALE GENOMIC DNA]</scope>
</reference>
<evidence type="ECO:0000313" key="3">
    <source>
        <dbReference type="Proteomes" id="UP000179237"/>
    </source>
</evidence>
<feature type="transmembrane region" description="Helical" evidence="1">
    <location>
        <begin position="35"/>
        <end position="56"/>
    </location>
</feature>
<sequence>MPVVVIVPLFLASLFLAYTDVLSRPSNNTDAIMLVVIRLVYVLIWVFLGIDLYRYLLPV</sequence>
<keyword evidence="1" id="KW-1133">Transmembrane helix</keyword>
<dbReference type="EMBL" id="MFAQ01000015">
    <property type="protein sequence ID" value="OGD83482.1"/>
    <property type="molecule type" value="Genomic_DNA"/>
</dbReference>
<dbReference type="AlphaFoldDB" id="A0A1F5FV60"/>
<dbReference type="Proteomes" id="UP000179237">
    <property type="component" value="Unassembled WGS sequence"/>
</dbReference>
<gene>
    <name evidence="2" type="ORF">A2572_00240</name>
</gene>
<comment type="caution">
    <text evidence="2">The sequence shown here is derived from an EMBL/GenBank/DDBJ whole genome shotgun (WGS) entry which is preliminary data.</text>
</comment>
<evidence type="ECO:0000313" key="2">
    <source>
        <dbReference type="EMBL" id="OGD83482.1"/>
    </source>
</evidence>
<accession>A0A1F5FV60</accession>
<name>A0A1F5FV60_9BACT</name>
<evidence type="ECO:0000256" key="1">
    <source>
        <dbReference type="SAM" id="Phobius"/>
    </source>
</evidence>
<organism evidence="2 3">
    <name type="scientific">Candidatus Collierbacteria bacterium RIFOXYD1_FULL_40_9</name>
    <dbReference type="NCBI Taxonomy" id="1817731"/>
    <lineage>
        <taxon>Bacteria</taxon>
        <taxon>Candidatus Collieribacteriota</taxon>
    </lineage>
</organism>